<dbReference type="FunFam" id="3.30.160.190:FF:000001">
    <property type="entry name" value="NADH-ubiquinone oxidoreductase 21 kDa subunit mitochondrial"/>
    <property type="match status" value="1"/>
</dbReference>
<gene>
    <name evidence="10" type="ORF">EHS24_008732</name>
</gene>
<proteinExistence type="inferred from homology"/>
<keyword evidence="11" id="KW-1185">Reference proteome</keyword>
<dbReference type="Gene3D" id="3.30.160.190">
    <property type="entry name" value="atu1810 like domain"/>
    <property type="match status" value="1"/>
</dbReference>
<evidence type="ECO:0000256" key="8">
    <source>
        <dbReference type="ARBA" id="ARBA00023136"/>
    </source>
</evidence>
<dbReference type="AlphaFoldDB" id="A0A427XR36"/>
<comment type="caution">
    <text evidence="10">The sequence shown here is derived from an EMBL/GenBank/DDBJ whole genome shotgun (WGS) entry which is preliminary data.</text>
</comment>
<organism evidence="10 11">
    <name type="scientific">Apiotrichum porosum</name>
    <dbReference type="NCBI Taxonomy" id="105984"/>
    <lineage>
        <taxon>Eukaryota</taxon>
        <taxon>Fungi</taxon>
        <taxon>Dikarya</taxon>
        <taxon>Basidiomycota</taxon>
        <taxon>Agaricomycotina</taxon>
        <taxon>Tremellomycetes</taxon>
        <taxon>Trichosporonales</taxon>
        <taxon>Trichosporonaceae</taxon>
        <taxon>Apiotrichum</taxon>
    </lineage>
</organism>
<evidence type="ECO:0000256" key="2">
    <source>
        <dbReference type="ARBA" id="ARBA00022448"/>
    </source>
</evidence>
<dbReference type="Pfam" id="PF04800">
    <property type="entry name" value="NDUS4"/>
    <property type="match status" value="1"/>
</dbReference>
<keyword evidence="7 9" id="KW-0496">Mitochondrion</keyword>
<evidence type="ECO:0000256" key="3">
    <source>
        <dbReference type="ARBA" id="ARBA00022660"/>
    </source>
</evidence>
<comment type="subcellular location">
    <subcellularLocation>
        <location evidence="9">Mitochondrion inner membrane</location>
        <topology evidence="9">Peripheral membrane protein</topology>
        <orientation evidence="9">Matrix side</orientation>
    </subcellularLocation>
</comment>
<dbReference type="OrthoDB" id="3089at2759"/>
<keyword evidence="2 9" id="KW-0813">Transport</keyword>
<dbReference type="GO" id="GO:0022900">
    <property type="term" value="P:electron transport chain"/>
    <property type="evidence" value="ECO:0007669"/>
    <property type="project" value="InterPro"/>
</dbReference>
<dbReference type="InterPro" id="IPR006885">
    <property type="entry name" value="NADH_UbQ_FeS_4_mit-like"/>
</dbReference>
<keyword evidence="3 9" id="KW-0679">Respiratory chain</keyword>
<dbReference type="EMBL" id="RSCE01000007">
    <property type="protein sequence ID" value="RSH81290.1"/>
    <property type="molecule type" value="Genomic_DNA"/>
</dbReference>
<evidence type="ECO:0000256" key="6">
    <source>
        <dbReference type="ARBA" id="ARBA00022982"/>
    </source>
</evidence>
<comment type="function">
    <text evidence="9">Accessory subunit of the mitochondrial membrane respiratory chain NADH dehydrogenase (Complex I), that is believed not to be involved in catalysis. Complex I functions in the transfer of electrons from NADH to the respiratory chain. The immediate electron acceptor for the enzyme is believed to be ubiquinone.</text>
</comment>
<dbReference type="STRING" id="105984.A0A427XR36"/>
<evidence type="ECO:0000256" key="4">
    <source>
        <dbReference type="ARBA" id="ARBA00022792"/>
    </source>
</evidence>
<keyword evidence="6 9" id="KW-0249">Electron transport</keyword>
<dbReference type="GO" id="GO:0005743">
    <property type="term" value="C:mitochondrial inner membrane"/>
    <property type="evidence" value="ECO:0007669"/>
    <property type="project" value="UniProtKB-SubCell"/>
</dbReference>
<keyword evidence="8 9" id="KW-0472">Membrane</keyword>
<dbReference type="Proteomes" id="UP000279236">
    <property type="component" value="Unassembled WGS sequence"/>
</dbReference>
<dbReference type="PANTHER" id="PTHR12219">
    <property type="entry name" value="NADH-UBIQUINONE OXIDOREDUCTASE"/>
    <property type="match status" value="1"/>
</dbReference>
<dbReference type="GeneID" id="39593275"/>
<evidence type="ECO:0000256" key="9">
    <source>
        <dbReference type="RuleBase" id="RU367010"/>
    </source>
</evidence>
<protein>
    <recommendedName>
        <fullName evidence="9">NADH dehydrogenase [ubiquinone] iron-sulfur protein 4, mitochondrial</fullName>
    </recommendedName>
</protein>
<sequence length="182" mass="20282">MSVLRPAFRQLVAPARAFSTSVARAEAYTPPARWSTDHVAPADVVAGKAAGPATVHDTAKEITIEVTSDAPQELQHRQVRIFKPTKNTMQSAKGKTKVWRIDFDVLQGAGRWTNPLMGWASSADYMQGTSLAFRTREDAVGFCDRQGWNYFIQEPKTARIPPKNYSENYSYVPGPLRICHTK</sequence>
<comment type="similarity">
    <text evidence="1 9">Belongs to the complex I NDUFS4 subunit family.</text>
</comment>
<evidence type="ECO:0000256" key="1">
    <source>
        <dbReference type="ARBA" id="ARBA00005882"/>
    </source>
</evidence>
<dbReference type="RefSeq" id="XP_028476009.1">
    <property type="nucleotide sequence ID" value="XM_028624035.1"/>
</dbReference>
<name>A0A427XR36_9TREE</name>
<evidence type="ECO:0000256" key="5">
    <source>
        <dbReference type="ARBA" id="ARBA00022946"/>
    </source>
</evidence>
<dbReference type="InterPro" id="IPR038532">
    <property type="entry name" value="NDUFS4-like_sf"/>
</dbReference>
<accession>A0A427XR36</accession>
<evidence type="ECO:0000256" key="7">
    <source>
        <dbReference type="ARBA" id="ARBA00023128"/>
    </source>
</evidence>
<dbReference type="PANTHER" id="PTHR12219:SF8">
    <property type="entry name" value="NADH DEHYDROGENASE [UBIQUINONE] IRON-SULFUR PROTEIN 4, MITOCHONDRIAL"/>
    <property type="match status" value="1"/>
</dbReference>
<keyword evidence="5 9" id="KW-0809">Transit peptide</keyword>
<keyword evidence="4 9" id="KW-0999">Mitochondrion inner membrane</keyword>
<reference evidence="10 11" key="1">
    <citation type="submission" date="2018-11" db="EMBL/GenBank/DDBJ databases">
        <title>Genome sequence of Apiotrichum porosum DSM 27194.</title>
        <authorList>
            <person name="Aliyu H."/>
            <person name="Gorte O."/>
            <person name="Ochsenreither K."/>
        </authorList>
    </citation>
    <scope>NUCLEOTIDE SEQUENCE [LARGE SCALE GENOMIC DNA]</scope>
    <source>
        <strain evidence="10 11">DSM 27194</strain>
    </source>
</reference>
<evidence type="ECO:0000313" key="10">
    <source>
        <dbReference type="EMBL" id="RSH81290.1"/>
    </source>
</evidence>
<evidence type="ECO:0000313" key="11">
    <source>
        <dbReference type="Proteomes" id="UP000279236"/>
    </source>
</evidence>